<dbReference type="InterPro" id="IPR010978">
    <property type="entry name" value="tRNA-bd_arm"/>
</dbReference>
<feature type="region of interest" description="Disordered" evidence="9">
    <location>
        <begin position="562"/>
        <end position="598"/>
    </location>
</feature>
<evidence type="ECO:0000256" key="5">
    <source>
        <dbReference type="ARBA" id="ARBA00022840"/>
    </source>
</evidence>
<protein>
    <recommendedName>
        <fullName evidence="2">serine--tRNA ligase</fullName>
        <ecNumber evidence="2">6.1.1.11</ecNumber>
    </recommendedName>
    <alternativeName>
        <fullName evidence="8">Seryl-tRNA synthetase</fullName>
    </alternativeName>
</protein>
<comment type="similarity">
    <text evidence="1">Belongs to the class-II aminoacyl-tRNA synthetase family. Type-1 seryl-tRNA synthetase subfamily.</text>
</comment>
<dbReference type="VEuPathDB" id="CryptoDB:Cvel_4888"/>
<dbReference type="EC" id="6.1.1.11" evidence="2"/>
<dbReference type="GO" id="GO:0006434">
    <property type="term" value="P:seryl-tRNA aminoacylation"/>
    <property type="evidence" value="ECO:0007669"/>
    <property type="project" value="InterPro"/>
</dbReference>
<evidence type="ECO:0000256" key="1">
    <source>
        <dbReference type="ARBA" id="ARBA00010728"/>
    </source>
</evidence>
<dbReference type="PhylomeDB" id="A0A0G4GLT6"/>
<dbReference type="Gene3D" id="3.30.930.10">
    <property type="entry name" value="Bira Bifunctional Protein, Domain 2"/>
    <property type="match status" value="1"/>
</dbReference>
<dbReference type="GO" id="GO:0004828">
    <property type="term" value="F:serine-tRNA ligase activity"/>
    <property type="evidence" value="ECO:0007669"/>
    <property type="project" value="UniProtKB-EC"/>
</dbReference>
<dbReference type="PRINTS" id="PR00981">
    <property type="entry name" value="TRNASYNTHSER"/>
</dbReference>
<evidence type="ECO:0000256" key="6">
    <source>
        <dbReference type="ARBA" id="ARBA00022917"/>
    </source>
</evidence>
<feature type="compositionally biased region" description="Basic and acidic residues" evidence="9">
    <location>
        <begin position="443"/>
        <end position="454"/>
    </location>
</feature>
<dbReference type="InterPro" id="IPR006195">
    <property type="entry name" value="aa-tRNA-synth_II"/>
</dbReference>
<dbReference type="Pfam" id="PF00587">
    <property type="entry name" value="tRNA-synt_2b"/>
    <property type="match status" value="1"/>
</dbReference>
<keyword evidence="6" id="KW-0648">Protein biosynthesis</keyword>
<evidence type="ECO:0000256" key="7">
    <source>
        <dbReference type="ARBA" id="ARBA00023146"/>
    </source>
</evidence>
<dbReference type="PANTHER" id="PTHR11778">
    <property type="entry name" value="SERYL-TRNA SYNTHETASE"/>
    <property type="match status" value="1"/>
</dbReference>
<gene>
    <name evidence="11" type="ORF">Cvel_4888</name>
</gene>
<feature type="compositionally biased region" description="Basic and acidic residues" evidence="9">
    <location>
        <begin position="9"/>
        <end position="23"/>
    </location>
</feature>
<keyword evidence="7" id="KW-0030">Aminoacyl-tRNA synthetase</keyword>
<dbReference type="InterPro" id="IPR015866">
    <property type="entry name" value="Ser-tRNA-synth_1_N"/>
</dbReference>
<reference evidence="11" key="1">
    <citation type="submission" date="2014-11" db="EMBL/GenBank/DDBJ databases">
        <authorList>
            <person name="Otto D Thomas"/>
            <person name="Naeem Raeece"/>
        </authorList>
    </citation>
    <scope>NUCLEOTIDE SEQUENCE</scope>
</reference>
<dbReference type="NCBIfam" id="TIGR00414">
    <property type="entry name" value="serS"/>
    <property type="match status" value="1"/>
</dbReference>
<evidence type="ECO:0000256" key="8">
    <source>
        <dbReference type="ARBA" id="ARBA00031113"/>
    </source>
</evidence>
<organism evidence="11">
    <name type="scientific">Chromera velia CCMP2878</name>
    <dbReference type="NCBI Taxonomy" id="1169474"/>
    <lineage>
        <taxon>Eukaryota</taxon>
        <taxon>Sar</taxon>
        <taxon>Alveolata</taxon>
        <taxon>Colpodellida</taxon>
        <taxon>Chromeraceae</taxon>
        <taxon>Chromera</taxon>
    </lineage>
</organism>
<dbReference type="CDD" id="cd00770">
    <property type="entry name" value="SerRS_core"/>
    <property type="match status" value="1"/>
</dbReference>
<feature type="compositionally biased region" description="Gly residues" evidence="9">
    <location>
        <begin position="566"/>
        <end position="579"/>
    </location>
</feature>
<dbReference type="SUPFAM" id="SSF46589">
    <property type="entry name" value="tRNA-binding arm"/>
    <property type="match status" value="1"/>
</dbReference>
<evidence type="ECO:0000256" key="3">
    <source>
        <dbReference type="ARBA" id="ARBA00022598"/>
    </source>
</evidence>
<dbReference type="Gene3D" id="1.10.287.40">
    <property type="entry name" value="Serine-tRNA synthetase, tRNA binding domain"/>
    <property type="match status" value="1"/>
</dbReference>
<feature type="domain" description="Aminoacyl-transfer RNA synthetases class-II family profile" evidence="10">
    <location>
        <begin position="195"/>
        <end position="431"/>
    </location>
</feature>
<evidence type="ECO:0000256" key="4">
    <source>
        <dbReference type="ARBA" id="ARBA00022741"/>
    </source>
</evidence>
<dbReference type="GO" id="GO:0005524">
    <property type="term" value="F:ATP binding"/>
    <property type="evidence" value="ECO:0007669"/>
    <property type="project" value="UniProtKB-KW"/>
</dbReference>
<sequence>MPIDVNLLRAEKGGNPDVVRESERMRGRDPKFVDEIIAVDEEWRKEQFAWEQLKKDMNVVNKQVGEKKKKDRTDPCTEEVAKVAELKEQIAQKQTTLEEVALKRDHMLESIGNIIRPGVPDFLDEEHNQVLRRWGVPNRMKIDGETPGRLNHHQILAKLRGYDPVKGAMVAGHRGYYLRGVGCLLNMALQQYGIQFLVRKSYLPVQPPFFMKKEVMAEVAELKDFDETLYKIPAAEEKGDMFLIATSEQPLCALHRGEVLEEKELPIKYAGFSTCFRKEAGSHGRETWGIFRVHQFEKVEQFVITKPEDSDAAQEEMIKTAEEFYQSLDLPYQVISIVSGALNDAAARKYDLEAWFPGYGEYKELVSCSNCTDYQSRAMNTKLGHKKQGDRETKLVHMLNGTLVATTRSLCCILENYQTPEGVRVPRVLVPFMGGMEFLPYPEEEKAEEKDKENAGAGKGKKGKETHTTIRWLGFQNNLTCLLPLDQRNWADKLVKVHEKQIVAYETDPRVRYPAFDQFAIGDMLYDWNILDVNHERLQHAPDPERRKAATTFPVGMEQFLKGKGKGNGGAADSAGGGAAPARPGGRTNLKPKEAAAV</sequence>
<dbReference type="InterPro" id="IPR045864">
    <property type="entry name" value="aa-tRNA-synth_II/BPL/LPL"/>
</dbReference>
<evidence type="ECO:0000256" key="9">
    <source>
        <dbReference type="SAM" id="MobiDB-lite"/>
    </source>
</evidence>
<dbReference type="InterPro" id="IPR033729">
    <property type="entry name" value="SerRS_core"/>
</dbReference>
<feature type="region of interest" description="Disordered" evidence="9">
    <location>
        <begin position="443"/>
        <end position="463"/>
    </location>
</feature>
<dbReference type="PROSITE" id="PS50862">
    <property type="entry name" value="AA_TRNA_LIGASE_II"/>
    <property type="match status" value="1"/>
</dbReference>
<dbReference type="InterPro" id="IPR002314">
    <property type="entry name" value="aa-tRNA-synt_IIb"/>
</dbReference>
<evidence type="ECO:0000259" key="10">
    <source>
        <dbReference type="PROSITE" id="PS50862"/>
    </source>
</evidence>
<dbReference type="FunFam" id="3.30.930.10:FF:000026">
    <property type="entry name" value="Seryl-tRNA synthetase, cytoplasmic"/>
    <property type="match status" value="1"/>
</dbReference>
<dbReference type="InterPro" id="IPR042103">
    <property type="entry name" value="SerRS_1_N_sf"/>
</dbReference>
<accession>A0A0G4GLT6</accession>
<evidence type="ECO:0000256" key="2">
    <source>
        <dbReference type="ARBA" id="ARBA00012840"/>
    </source>
</evidence>
<proteinExistence type="inferred from homology"/>
<dbReference type="Pfam" id="PF02403">
    <property type="entry name" value="Seryl_tRNA_N"/>
    <property type="match status" value="1"/>
</dbReference>
<dbReference type="SUPFAM" id="SSF55681">
    <property type="entry name" value="Class II aaRS and biotin synthetases"/>
    <property type="match status" value="1"/>
</dbReference>
<name>A0A0G4GLT6_9ALVE</name>
<dbReference type="InterPro" id="IPR002317">
    <property type="entry name" value="Ser-tRNA-ligase_type_1"/>
</dbReference>
<feature type="region of interest" description="Disordered" evidence="9">
    <location>
        <begin position="1"/>
        <end position="23"/>
    </location>
</feature>
<keyword evidence="5" id="KW-0067">ATP-binding</keyword>
<evidence type="ECO:0000313" key="11">
    <source>
        <dbReference type="EMBL" id="CEM31078.1"/>
    </source>
</evidence>
<keyword evidence="3" id="KW-0436">Ligase</keyword>
<dbReference type="EMBL" id="CDMZ01001337">
    <property type="protein sequence ID" value="CEM31078.1"/>
    <property type="molecule type" value="Genomic_DNA"/>
</dbReference>
<keyword evidence="4" id="KW-0547">Nucleotide-binding</keyword>
<dbReference type="AlphaFoldDB" id="A0A0G4GLT6"/>